<feature type="chain" id="PRO_5014966923" evidence="1">
    <location>
        <begin position="21"/>
        <end position="82"/>
    </location>
</feature>
<evidence type="ECO:0000256" key="1">
    <source>
        <dbReference type="SAM" id="SignalP"/>
    </source>
</evidence>
<dbReference type="AlphaFoldDB" id="A0A2M3ZR32"/>
<protein>
    <submittedName>
        <fullName evidence="2">Putative secreted peptide</fullName>
    </submittedName>
</protein>
<sequence>MSVVLMMVQLVVLVAKKVLQWHWSTCPNTSIGRAVYERRREKAEFARSWKRAKNRGSATSRRGYEVFCFSCFGWRRRQGTRW</sequence>
<name>A0A2M3ZR32_9DIPT</name>
<reference evidence="2" key="1">
    <citation type="submission" date="2018-01" db="EMBL/GenBank/DDBJ databases">
        <title>An insight into the sialome of Amazonian anophelines.</title>
        <authorList>
            <person name="Ribeiro J.M."/>
            <person name="Scarpassa V."/>
            <person name="Calvo E."/>
        </authorList>
    </citation>
    <scope>NUCLEOTIDE SEQUENCE</scope>
    <source>
        <tissue evidence="2">Salivary glands</tissue>
    </source>
</reference>
<evidence type="ECO:0000313" key="2">
    <source>
        <dbReference type="EMBL" id="MBW31027.1"/>
    </source>
</evidence>
<proteinExistence type="predicted"/>
<keyword evidence="1" id="KW-0732">Signal</keyword>
<feature type="signal peptide" evidence="1">
    <location>
        <begin position="1"/>
        <end position="20"/>
    </location>
</feature>
<dbReference type="EMBL" id="GGFM01010276">
    <property type="protein sequence ID" value="MBW31027.1"/>
    <property type="molecule type" value="Transcribed_RNA"/>
</dbReference>
<accession>A0A2M3ZR32</accession>
<organism evidence="2">
    <name type="scientific">Anopheles braziliensis</name>
    <dbReference type="NCBI Taxonomy" id="58242"/>
    <lineage>
        <taxon>Eukaryota</taxon>
        <taxon>Metazoa</taxon>
        <taxon>Ecdysozoa</taxon>
        <taxon>Arthropoda</taxon>
        <taxon>Hexapoda</taxon>
        <taxon>Insecta</taxon>
        <taxon>Pterygota</taxon>
        <taxon>Neoptera</taxon>
        <taxon>Endopterygota</taxon>
        <taxon>Diptera</taxon>
        <taxon>Nematocera</taxon>
        <taxon>Culicoidea</taxon>
        <taxon>Culicidae</taxon>
        <taxon>Anophelinae</taxon>
        <taxon>Anopheles</taxon>
    </lineage>
</organism>